<dbReference type="PANTHER" id="PTHR23048:SF0">
    <property type="entry name" value="CALMODULIN LIKE 3"/>
    <property type="match status" value="1"/>
</dbReference>
<name>A0AAJ0HYR8_9PEZI</name>
<dbReference type="GO" id="GO:0016460">
    <property type="term" value="C:myosin II complex"/>
    <property type="evidence" value="ECO:0007669"/>
    <property type="project" value="TreeGrafter"/>
</dbReference>
<dbReference type="InterPro" id="IPR018247">
    <property type="entry name" value="EF_Hand_1_Ca_BS"/>
</dbReference>
<comment type="caution">
    <text evidence="6">The sequence shown here is derived from an EMBL/GenBank/DDBJ whole genome shotgun (WGS) entry which is preliminary data.</text>
</comment>
<evidence type="ECO:0000256" key="4">
    <source>
        <dbReference type="ARBA" id="ARBA00022837"/>
    </source>
</evidence>
<reference evidence="6 7" key="1">
    <citation type="journal article" date="2023" name="Mol. Phylogenet. Evol.">
        <title>Genome-scale phylogeny and comparative genomics of the fungal order Sordariales.</title>
        <authorList>
            <person name="Hensen N."/>
            <person name="Bonometti L."/>
            <person name="Westerberg I."/>
            <person name="Brannstrom I.O."/>
            <person name="Guillou S."/>
            <person name="Cros-Aarteil S."/>
            <person name="Calhoun S."/>
            <person name="Haridas S."/>
            <person name="Kuo A."/>
            <person name="Mondo S."/>
            <person name="Pangilinan J."/>
            <person name="Riley R."/>
            <person name="LaButti K."/>
            <person name="Andreopoulos B."/>
            <person name="Lipzen A."/>
            <person name="Chen C."/>
            <person name="Yan M."/>
            <person name="Daum C."/>
            <person name="Ng V."/>
            <person name="Clum A."/>
            <person name="Steindorff A."/>
            <person name="Ohm R.A."/>
            <person name="Martin F."/>
            <person name="Silar P."/>
            <person name="Natvig D.O."/>
            <person name="Lalanne C."/>
            <person name="Gautier V."/>
            <person name="Ament-Velasquez S.L."/>
            <person name="Kruys A."/>
            <person name="Hutchinson M.I."/>
            <person name="Powell A.J."/>
            <person name="Barry K."/>
            <person name="Miller A.N."/>
            <person name="Grigoriev I.V."/>
            <person name="Debuchy R."/>
            <person name="Gladieux P."/>
            <person name="Hiltunen Thoren M."/>
            <person name="Johannesson H."/>
        </authorList>
    </citation>
    <scope>NUCLEOTIDE SEQUENCE [LARGE SCALE GENOMIC DNA]</scope>
    <source>
        <strain evidence="6 7">FGSC 10403</strain>
    </source>
</reference>
<dbReference type="SUPFAM" id="SSF47473">
    <property type="entry name" value="EF-hand"/>
    <property type="match status" value="1"/>
</dbReference>
<accession>A0AAJ0HYR8</accession>
<dbReference type="GO" id="GO:0005509">
    <property type="term" value="F:calcium ion binding"/>
    <property type="evidence" value="ECO:0007669"/>
    <property type="project" value="InterPro"/>
</dbReference>
<dbReference type="SMART" id="SM00054">
    <property type="entry name" value="EFh"/>
    <property type="match status" value="4"/>
</dbReference>
<dbReference type="PANTHER" id="PTHR23048">
    <property type="entry name" value="MYOSIN LIGHT CHAIN 1, 3"/>
    <property type="match status" value="1"/>
</dbReference>
<dbReference type="InterPro" id="IPR002048">
    <property type="entry name" value="EF_hand_dom"/>
</dbReference>
<feature type="domain" description="EF-hand" evidence="5">
    <location>
        <begin position="11"/>
        <end position="46"/>
    </location>
</feature>
<evidence type="ECO:0000259" key="5">
    <source>
        <dbReference type="PROSITE" id="PS50222"/>
    </source>
</evidence>
<evidence type="ECO:0000256" key="3">
    <source>
        <dbReference type="ARBA" id="ARBA00022737"/>
    </source>
</evidence>
<evidence type="ECO:0000313" key="7">
    <source>
        <dbReference type="Proteomes" id="UP001285908"/>
    </source>
</evidence>
<dbReference type="InterPro" id="IPR050230">
    <property type="entry name" value="CALM/Myosin/TropC-like"/>
</dbReference>
<evidence type="ECO:0000313" key="6">
    <source>
        <dbReference type="EMBL" id="KAK3485379.1"/>
    </source>
</evidence>
<gene>
    <name evidence="6" type="ORF">B0T23DRAFT_408469</name>
</gene>
<dbReference type="PROSITE" id="PS00018">
    <property type="entry name" value="EF_HAND_1"/>
    <property type="match status" value="3"/>
</dbReference>
<evidence type="ECO:0000256" key="1">
    <source>
        <dbReference type="ARBA" id="ARBA00020786"/>
    </source>
</evidence>
<dbReference type="FunFam" id="1.10.238.10:FF:000251">
    <property type="entry name" value="Calmodulin-related protein 97A"/>
    <property type="match status" value="1"/>
</dbReference>
<dbReference type="Pfam" id="PF13499">
    <property type="entry name" value="EF-hand_7"/>
    <property type="match status" value="2"/>
</dbReference>
<dbReference type="Gene3D" id="1.10.238.10">
    <property type="entry name" value="EF-hand"/>
    <property type="match status" value="1"/>
</dbReference>
<keyword evidence="3" id="KW-0677">Repeat</keyword>
<dbReference type="FunFam" id="1.10.238.10:FF:000181">
    <property type="entry name" value="CALML5 isoform 1"/>
    <property type="match status" value="1"/>
</dbReference>
<dbReference type="GeneID" id="87876923"/>
<organism evidence="6 7">
    <name type="scientific">Neurospora hispaniola</name>
    <dbReference type="NCBI Taxonomy" id="588809"/>
    <lineage>
        <taxon>Eukaryota</taxon>
        <taxon>Fungi</taxon>
        <taxon>Dikarya</taxon>
        <taxon>Ascomycota</taxon>
        <taxon>Pezizomycotina</taxon>
        <taxon>Sordariomycetes</taxon>
        <taxon>Sordariomycetidae</taxon>
        <taxon>Sordariales</taxon>
        <taxon>Sordariaceae</taxon>
        <taxon>Neurospora</taxon>
    </lineage>
</organism>
<keyword evidence="4" id="KW-0106">Calcium</keyword>
<feature type="domain" description="EF-hand" evidence="5">
    <location>
        <begin position="120"/>
        <end position="155"/>
    </location>
</feature>
<keyword evidence="7" id="KW-1185">Reference proteome</keyword>
<dbReference type="AlphaFoldDB" id="A0AAJ0HYR8"/>
<dbReference type="InterPro" id="IPR011992">
    <property type="entry name" value="EF-hand-dom_pair"/>
</dbReference>
<dbReference type="EMBL" id="JAULSX010000010">
    <property type="protein sequence ID" value="KAK3485379.1"/>
    <property type="molecule type" value="Genomic_DNA"/>
</dbReference>
<dbReference type="RefSeq" id="XP_062688283.1">
    <property type="nucleotide sequence ID" value="XM_062839301.1"/>
</dbReference>
<dbReference type="Proteomes" id="UP001285908">
    <property type="component" value="Unassembled WGS sequence"/>
</dbReference>
<keyword evidence="2" id="KW-0479">Metal-binding</keyword>
<dbReference type="CDD" id="cd00051">
    <property type="entry name" value="EFh"/>
    <property type="match status" value="2"/>
</dbReference>
<protein>
    <recommendedName>
        <fullName evidence="1">Calmodulin</fullName>
    </recommendedName>
</protein>
<evidence type="ECO:0000256" key="2">
    <source>
        <dbReference type="ARBA" id="ARBA00022723"/>
    </source>
</evidence>
<feature type="domain" description="EF-hand" evidence="5">
    <location>
        <begin position="47"/>
        <end position="82"/>
    </location>
</feature>
<sequence length="181" mass="20469">MTPKYPTLTPEHIAQFREVFDIFDKDHTGDITAEELGVVMRELGLNPSKAELEDLVNEADTNKDGVINFEEFLNLMSQSVKETDSEKELLEAFKVFDKDNSGTISTGELRAVLKSLGEDMTDADVDEMIKLADKNGDGQIDCESCFLYYEEGQEPSMRRYANSITCRCRVCPDHEISELRP</sequence>
<dbReference type="PROSITE" id="PS50222">
    <property type="entry name" value="EF_HAND_2"/>
    <property type="match status" value="4"/>
</dbReference>
<feature type="domain" description="EF-hand" evidence="5">
    <location>
        <begin position="84"/>
        <end position="119"/>
    </location>
</feature>
<proteinExistence type="predicted"/>